<evidence type="ECO:0000256" key="1">
    <source>
        <dbReference type="SAM" id="MobiDB-lite"/>
    </source>
</evidence>
<evidence type="ECO:0000313" key="2">
    <source>
        <dbReference type="EMBL" id="KAJ7630266.1"/>
    </source>
</evidence>
<proteinExistence type="predicted"/>
<sequence length="293" mass="32399">MSTQTCGEWKEVKGPKAFVRVYGAEYSPRMGEDAEKIAAVIRRVVDEPDVVVRPPMPQPEGRDRLGAPWHFLLSGISSQSLNALTSQCMWSTSTVSFFVLPFDVPLPNYIVSLKSTPHATCQSVADCVKEKLQTMEQATLFLAERLEGNDSETAAVAMVDSIFVRSLEVDQDLVFNVHCTPAPGLGLEDYLEWVGYVRSLEYETFYGRLVPHLEAEQYFCAGCKASDHPTGLCPLPLTPGWLGPSSDAFLSKNRPKRPARRSHVDGSSRGDSGRKQRSSRRGASLRRYASAPL</sequence>
<name>A0AAD7FKZ1_9AGAR</name>
<evidence type="ECO:0000313" key="3">
    <source>
        <dbReference type="Proteomes" id="UP001221142"/>
    </source>
</evidence>
<organism evidence="2 3">
    <name type="scientific">Roridomyces roridus</name>
    <dbReference type="NCBI Taxonomy" id="1738132"/>
    <lineage>
        <taxon>Eukaryota</taxon>
        <taxon>Fungi</taxon>
        <taxon>Dikarya</taxon>
        <taxon>Basidiomycota</taxon>
        <taxon>Agaricomycotina</taxon>
        <taxon>Agaricomycetes</taxon>
        <taxon>Agaricomycetidae</taxon>
        <taxon>Agaricales</taxon>
        <taxon>Marasmiineae</taxon>
        <taxon>Mycenaceae</taxon>
        <taxon>Roridomyces</taxon>
    </lineage>
</organism>
<protein>
    <submittedName>
        <fullName evidence="2">Uncharacterized protein</fullName>
    </submittedName>
</protein>
<reference evidence="2" key="1">
    <citation type="submission" date="2023-03" db="EMBL/GenBank/DDBJ databases">
        <title>Massive genome expansion in bonnet fungi (Mycena s.s.) driven by repeated elements and novel gene families across ecological guilds.</title>
        <authorList>
            <consortium name="Lawrence Berkeley National Laboratory"/>
            <person name="Harder C.B."/>
            <person name="Miyauchi S."/>
            <person name="Viragh M."/>
            <person name="Kuo A."/>
            <person name="Thoen E."/>
            <person name="Andreopoulos B."/>
            <person name="Lu D."/>
            <person name="Skrede I."/>
            <person name="Drula E."/>
            <person name="Henrissat B."/>
            <person name="Morin E."/>
            <person name="Kohler A."/>
            <person name="Barry K."/>
            <person name="LaButti K."/>
            <person name="Morin E."/>
            <person name="Salamov A."/>
            <person name="Lipzen A."/>
            <person name="Mereny Z."/>
            <person name="Hegedus B."/>
            <person name="Baldrian P."/>
            <person name="Stursova M."/>
            <person name="Weitz H."/>
            <person name="Taylor A."/>
            <person name="Grigoriev I.V."/>
            <person name="Nagy L.G."/>
            <person name="Martin F."/>
            <person name="Kauserud H."/>
        </authorList>
    </citation>
    <scope>NUCLEOTIDE SEQUENCE</scope>
    <source>
        <strain evidence="2">9284</strain>
    </source>
</reference>
<feature type="compositionally biased region" description="Basic and acidic residues" evidence="1">
    <location>
        <begin position="262"/>
        <end position="274"/>
    </location>
</feature>
<comment type="caution">
    <text evidence="2">The sequence shown here is derived from an EMBL/GenBank/DDBJ whole genome shotgun (WGS) entry which is preliminary data.</text>
</comment>
<accession>A0AAD7FKZ1</accession>
<dbReference type="Proteomes" id="UP001221142">
    <property type="component" value="Unassembled WGS sequence"/>
</dbReference>
<dbReference type="EMBL" id="JARKIF010000009">
    <property type="protein sequence ID" value="KAJ7630266.1"/>
    <property type="molecule type" value="Genomic_DNA"/>
</dbReference>
<dbReference type="AlphaFoldDB" id="A0AAD7FKZ1"/>
<gene>
    <name evidence="2" type="ORF">FB45DRAFT_1150251</name>
</gene>
<feature type="compositionally biased region" description="Basic residues" evidence="1">
    <location>
        <begin position="275"/>
        <end position="284"/>
    </location>
</feature>
<keyword evidence="3" id="KW-1185">Reference proteome</keyword>
<feature type="region of interest" description="Disordered" evidence="1">
    <location>
        <begin position="248"/>
        <end position="293"/>
    </location>
</feature>